<proteinExistence type="predicted"/>
<evidence type="ECO:0000313" key="3">
    <source>
        <dbReference type="Proteomes" id="UP000694701"/>
    </source>
</evidence>
<organism evidence="2 3">
    <name type="scientific">Cyprinus carpio</name>
    <name type="common">Common carp</name>
    <dbReference type="NCBI Taxonomy" id="7962"/>
    <lineage>
        <taxon>Eukaryota</taxon>
        <taxon>Metazoa</taxon>
        <taxon>Chordata</taxon>
        <taxon>Craniata</taxon>
        <taxon>Vertebrata</taxon>
        <taxon>Euteleostomi</taxon>
        <taxon>Actinopterygii</taxon>
        <taxon>Neopterygii</taxon>
        <taxon>Teleostei</taxon>
        <taxon>Ostariophysi</taxon>
        <taxon>Cypriniformes</taxon>
        <taxon>Cyprinidae</taxon>
        <taxon>Cyprininae</taxon>
        <taxon>Cyprinus</taxon>
    </lineage>
</organism>
<feature type="domain" description="Ig-like" evidence="1">
    <location>
        <begin position="20"/>
        <end position="58"/>
    </location>
</feature>
<sequence>PRCSVCVLGNLLDVQWQYVPKNTSLSAFPSGLVMEGNPVTLSCSSDANPAVNYTWYRDTERPLNPCCQVIIQYSTKVLTSTVLAVLFVSPSKIALEKIYHYCPPHCMTKFMPLILKSTLFIEKLNFSLWPLVHRLS</sequence>
<protein>
    <recommendedName>
        <fullName evidence="1">Ig-like domain-containing protein</fullName>
    </recommendedName>
</protein>
<dbReference type="Pfam" id="PF13895">
    <property type="entry name" value="Ig_2"/>
    <property type="match status" value="1"/>
</dbReference>
<dbReference type="PROSITE" id="PS50835">
    <property type="entry name" value="IG_LIKE"/>
    <property type="match status" value="1"/>
</dbReference>
<dbReference type="InterPro" id="IPR036179">
    <property type="entry name" value="Ig-like_dom_sf"/>
</dbReference>
<dbReference type="Ensembl" id="ENSCCRT00020007847.1">
    <property type="protein sequence ID" value="ENSCCRP00020006987.1"/>
    <property type="gene ID" value="ENSCCRG00020003822.1"/>
</dbReference>
<evidence type="ECO:0000259" key="1">
    <source>
        <dbReference type="PROSITE" id="PS50835"/>
    </source>
</evidence>
<dbReference type="SUPFAM" id="SSF48726">
    <property type="entry name" value="Immunoglobulin"/>
    <property type="match status" value="1"/>
</dbReference>
<evidence type="ECO:0000313" key="2">
    <source>
        <dbReference type="Ensembl" id="ENSCCRP00020006987.1"/>
    </source>
</evidence>
<dbReference type="Gene3D" id="2.60.40.10">
    <property type="entry name" value="Immunoglobulins"/>
    <property type="match status" value="1"/>
</dbReference>
<dbReference type="Proteomes" id="UP000694701">
    <property type="component" value="Unplaced"/>
</dbReference>
<name>A0A8C2C6Y5_CYPCA</name>
<dbReference type="AlphaFoldDB" id="A0A8C2C6Y5"/>
<reference evidence="2" key="1">
    <citation type="submission" date="2025-08" db="UniProtKB">
        <authorList>
            <consortium name="Ensembl"/>
        </authorList>
    </citation>
    <scope>IDENTIFICATION</scope>
</reference>
<dbReference type="PANTHER" id="PTHR46013:SF4">
    <property type="entry name" value="B-CELL RECEPTOR CD22-RELATED"/>
    <property type="match status" value="1"/>
</dbReference>
<dbReference type="PANTHER" id="PTHR46013">
    <property type="entry name" value="VASCULAR CELL ADHESION MOLECULE 1"/>
    <property type="match status" value="1"/>
</dbReference>
<accession>A0A8C2C6Y5</accession>
<dbReference type="InterPro" id="IPR013783">
    <property type="entry name" value="Ig-like_fold"/>
</dbReference>
<dbReference type="InterPro" id="IPR007110">
    <property type="entry name" value="Ig-like_dom"/>
</dbReference>